<dbReference type="OrthoDB" id="5409186at2759"/>
<reference evidence="3 4" key="1">
    <citation type="journal article" date="2015" name="Environ. Microbiol.">
        <title>Metagenome sequence of Elaphomyces granulatus from sporocarp tissue reveals Ascomycota ectomycorrhizal fingerprints of genome expansion and a Proteobacteria-rich microbiome.</title>
        <authorList>
            <person name="Quandt C.A."/>
            <person name="Kohler A."/>
            <person name="Hesse C.N."/>
            <person name="Sharpton T.J."/>
            <person name="Martin F."/>
            <person name="Spatafora J.W."/>
        </authorList>
    </citation>
    <scope>NUCLEOTIDE SEQUENCE [LARGE SCALE GENOMIC DNA]</scope>
    <source>
        <strain evidence="3 4">OSC145934</strain>
    </source>
</reference>
<keyword evidence="4" id="KW-1185">Reference proteome</keyword>
<keyword evidence="2" id="KW-0732">Signal</keyword>
<evidence type="ECO:0008006" key="5">
    <source>
        <dbReference type="Google" id="ProtNLM"/>
    </source>
</evidence>
<gene>
    <name evidence="3" type="ORF">Egran_04325</name>
</gene>
<feature type="region of interest" description="Disordered" evidence="1">
    <location>
        <begin position="110"/>
        <end position="144"/>
    </location>
</feature>
<protein>
    <recommendedName>
        <fullName evidence="5">Granulins domain-containing protein</fullName>
    </recommendedName>
</protein>
<dbReference type="Proteomes" id="UP000243515">
    <property type="component" value="Unassembled WGS sequence"/>
</dbReference>
<sequence length="193" mass="19026">MLVQSITFVALLVGQTLAQDDGFTHLNPGSLVRRQGQGFVPGTTPGCPADWPFCGTSGVCYLPSRGDTCCPGGTYACPGGSFCLVAPYCCPNGLDPQSCAQQHGVTLPAGYSSGATQSPAATPSGTPTGGASALPTITPPPAAFQNTTTAVVPTTPTVPTSSKPLFTGGASSQNILGGAAALAGVVGLLGNIL</sequence>
<evidence type="ECO:0000256" key="1">
    <source>
        <dbReference type="SAM" id="MobiDB-lite"/>
    </source>
</evidence>
<feature type="compositionally biased region" description="Polar residues" evidence="1">
    <location>
        <begin position="113"/>
        <end position="126"/>
    </location>
</feature>
<dbReference type="AlphaFoldDB" id="A0A232LUS5"/>
<accession>A0A232LUS5</accession>
<evidence type="ECO:0000313" key="3">
    <source>
        <dbReference type="EMBL" id="OXV07911.1"/>
    </source>
</evidence>
<proteinExistence type="predicted"/>
<feature type="signal peptide" evidence="2">
    <location>
        <begin position="1"/>
        <end position="18"/>
    </location>
</feature>
<name>A0A232LUS5_9EURO</name>
<comment type="caution">
    <text evidence="3">The sequence shown here is derived from an EMBL/GenBank/DDBJ whole genome shotgun (WGS) entry which is preliminary data.</text>
</comment>
<feature type="chain" id="PRO_5013144688" description="Granulins domain-containing protein" evidence="2">
    <location>
        <begin position="19"/>
        <end position="193"/>
    </location>
</feature>
<evidence type="ECO:0000313" key="4">
    <source>
        <dbReference type="Proteomes" id="UP000243515"/>
    </source>
</evidence>
<evidence type="ECO:0000256" key="2">
    <source>
        <dbReference type="SAM" id="SignalP"/>
    </source>
</evidence>
<dbReference type="EMBL" id="NPHW01004447">
    <property type="protein sequence ID" value="OXV07911.1"/>
    <property type="molecule type" value="Genomic_DNA"/>
</dbReference>
<organism evidence="3 4">
    <name type="scientific">Elaphomyces granulatus</name>
    <dbReference type="NCBI Taxonomy" id="519963"/>
    <lineage>
        <taxon>Eukaryota</taxon>
        <taxon>Fungi</taxon>
        <taxon>Dikarya</taxon>
        <taxon>Ascomycota</taxon>
        <taxon>Pezizomycotina</taxon>
        <taxon>Eurotiomycetes</taxon>
        <taxon>Eurotiomycetidae</taxon>
        <taxon>Eurotiales</taxon>
        <taxon>Elaphomycetaceae</taxon>
        <taxon>Elaphomyces</taxon>
    </lineage>
</organism>